<feature type="region of interest" description="Disordered" evidence="1">
    <location>
        <begin position="29"/>
        <end position="54"/>
    </location>
</feature>
<protein>
    <submittedName>
        <fullName evidence="2">Uncharacterized protein</fullName>
    </submittedName>
</protein>
<accession>A0ABZ2LSN0</accession>
<feature type="compositionally biased region" description="Gly residues" evidence="1">
    <location>
        <begin position="45"/>
        <end position="54"/>
    </location>
</feature>
<evidence type="ECO:0000313" key="2">
    <source>
        <dbReference type="EMBL" id="WXB13745.1"/>
    </source>
</evidence>
<proteinExistence type="predicted"/>
<evidence type="ECO:0000313" key="3">
    <source>
        <dbReference type="Proteomes" id="UP001370348"/>
    </source>
</evidence>
<gene>
    <name evidence="2" type="ORF">LZC94_38660</name>
</gene>
<evidence type="ECO:0000256" key="1">
    <source>
        <dbReference type="SAM" id="MobiDB-lite"/>
    </source>
</evidence>
<dbReference type="PROSITE" id="PS51257">
    <property type="entry name" value="PROKAR_LIPOPROTEIN"/>
    <property type="match status" value="1"/>
</dbReference>
<reference evidence="2 3" key="1">
    <citation type="submission" date="2021-12" db="EMBL/GenBank/DDBJ databases">
        <title>Discovery of the Pendulisporaceae a myxobacterial family with distinct sporulation behavior and unique specialized metabolism.</title>
        <authorList>
            <person name="Garcia R."/>
            <person name="Popoff A."/>
            <person name="Bader C.D."/>
            <person name="Loehr J."/>
            <person name="Walesch S."/>
            <person name="Walt C."/>
            <person name="Boldt J."/>
            <person name="Bunk B."/>
            <person name="Haeckl F.J.F.P.J."/>
            <person name="Gunesch A.P."/>
            <person name="Birkelbach J."/>
            <person name="Nuebel U."/>
            <person name="Pietschmann T."/>
            <person name="Bach T."/>
            <person name="Mueller R."/>
        </authorList>
    </citation>
    <scope>NUCLEOTIDE SEQUENCE [LARGE SCALE GENOMIC DNA]</scope>
    <source>
        <strain evidence="2 3">MSr11954</strain>
    </source>
</reference>
<dbReference type="RefSeq" id="WP_394823360.1">
    <property type="nucleotide sequence ID" value="NZ_CP089984.1"/>
</dbReference>
<name>A0ABZ2LSN0_9BACT</name>
<keyword evidence="3" id="KW-1185">Reference proteome</keyword>
<dbReference type="EMBL" id="CP089984">
    <property type="protein sequence ID" value="WXB13745.1"/>
    <property type="molecule type" value="Genomic_DNA"/>
</dbReference>
<sequence>MAHARAGMGALGLLFGAIVLGCAMSDSGSPGNQRWGPTGAADAPPGGGYQIGGNSDGGDKAKLEFGNPLCRATTLSCYPDGSGNRPCEDAGSPLAGDGGGVVSAEVGACRVREKNAPVCTASGAGIDGALCTRANDCASGYECVTETAGDPVGRCRHYCCGGSSACGDATHRSPATRFCDIRQTYGSPSLAVPVCMPLQKCELLQDGQQCGIGESCTIVNDEGAASCVRDGTARVGQSCEDTHCASGLACLGQTGSRTCYQLCRKSSNDGVCGPTEKCKGTAPLFQDPDIGICSKV</sequence>
<organism evidence="2 3">
    <name type="scientific">Pendulispora albinea</name>
    <dbReference type="NCBI Taxonomy" id="2741071"/>
    <lineage>
        <taxon>Bacteria</taxon>
        <taxon>Pseudomonadati</taxon>
        <taxon>Myxococcota</taxon>
        <taxon>Myxococcia</taxon>
        <taxon>Myxococcales</taxon>
        <taxon>Sorangiineae</taxon>
        <taxon>Pendulisporaceae</taxon>
        <taxon>Pendulispora</taxon>
    </lineage>
</organism>
<dbReference type="Proteomes" id="UP001370348">
    <property type="component" value="Chromosome"/>
</dbReference>